<dbReference type="EMBL" id="JAUQSX010000025">
    <property type="protein sequence ID" value="MDO7849908.1"/>
    <property type="molecule type" value="Genomic_DNA"/>
</dbReference>
<evidence type="ECO:0000256" key="1">
    <source>
        <dbReference type="SAM" id="Coils"/>
    </source>
</evidence>
<proteinExistence type="predicted"/>
<feature type="transmembrane region" description="Helical" evidence="3">
    <location>
        <begin position="224"/>
        <end position="242"/>
    </location>
</feature>
<dbReference type="RefSeq" id="WP_305014567.1">
    <property type="nucleotide sequence ID" value="NZ_JAUQSX010000025.1"/>
</dbReference>
<keyword evidence="3" id="KW-0472">Membrane</keyword>
<evidence type="ECO:0000313" key="4">
    <source>
        <dbReference type="EMBL" id="MDO7849908.1"/>
    </source>
</evidence>
<gene>
    <name evidence="4" type="ORF">Q5H92_26350</name>
</gene>
<organism evidence="4 5">
    <name type="scientific">Hymenobacter mellowenesis</name>
    <dbReference type="NCBI Taxonomy" id="3063995"/>
    <lineage>
        <taxon>Bacteria</taxon>
        <taxon>Pseudomonadati</taxon>
        <taxon>Bacteroidota</taxon>
        <taxon>Cytophagia</taxon>
        <taxon>Cytophagales</taxon>
        <taxon>Hymenobacteraceae</taxon>
        <taxon>Hymenobacter</taxon>
    </lineage>
</organism>
<evidence type="ECO:0000256" key="3">
    <source>
        <dbReference type="SAM" id="Phobius"/>
    </source>
</evidence>
<name>A0ABT9AJ61_9BACT</name>
<evidence type="ECO:0000256" key="2">
    <source>
        <dbReference type="SAM" id="MobiDB-lite"/>
    </source>
</evidence>
<keyword evidence="1" id="KW-0175">Coiled coil</keyword>
<dbReference type="Proteomes" id="UP001167796">
    <property type="component" value="Unassembled WGS sequence"/>
</dbReference>
<feature type="region of interest" description="Disordered" evidence="2">
    <location>
        <begin position="685"/>
        <end position="705"/>
    </location>
</feature>
<keyword evidence="3" id="KW-0812">Transmembrane</keyword>
<dbReference type="Gene3D" id="1.10.287.1490">
    <property type="match status" value="1"/>
</dbReference>
<protein>
    <recommendedName>
        <fullName evidence="6">Bacteriophage tail tape measure N-terminal domain-containing protein</fullName>
    </recommendedName>
</protein>
<sequence length="946" mass="100303">MSNTTKTYRIEIEMSAAQQALADTTKKLAALDKQLEGLDSGSDAAKKITADMAKLVGEIERLEQSTEGFAAKLDGLKPGTVSALEAEIEELEAAFRRATIGTEEYEQAFLKLGSAKGQLKTIEDGLDALAPKERAAAFVDMASGLAGAVGVVAIAGQTFGLSADKAAEYEAKMQTVVAITSSFEAISKALNSESRANLSSLLNTAKAYLTGGEAATTGGKAARLAIAGTGIGLLIIALAYVVTNWEKLTKTVVGSEAGFAKVKATASGLFDGLVASVKVGAEAITKFVTGDFSGAANAMRGAGKKIGDAYRAGFESSLFEGYKVILQKQIDYNEQLLKIQEASGRNTFALQRKILLDRIVVAKESNEQEKKDKLALIGDLATLDRTEQVRQKKAAVDAAQARLEAVIAVEQAKGNEIYKYQLQSEGRRLAALKAAAQPNEAEIIAQQGRIAALTATHEQEQTAKHRAALVERQQAEIALLEAQGQYTLDLKIQNARELLALDTGTNDKALAQKRADTDALNLLLVEQANFEQDIQQKNFEQQQDEQGRMAERTAGFYSDTTAWSEAFVQRMNELAKRPFNLGATILEKLFGVKPEDVEKVKGQINEAAAAIAQTAQQISNAVVGAALSAVDAQLEATRNQLSLLDQQLQASQSAAEKSEEEAGKSSGARRDYYLAQLGKQRAETDRLAAAKRKAAEEEKKQLKEQQQLQKEGQRVALALTAATAIQAAVQAIAQAAAIPFPANIPAIIVAGATVASGVFAAKALGDTFADGGVVDGPRHAQGGVQLWHQSGAHLGEMEGGEHITNRQATANNLGWLDFINTAGRARPLTAIDFSQFTLPYEIAPPPAGYYPGHYANGGTLPTGGELAGSGPGASDLSARMGALEAQAARTNQLLEQVVQHVSDTSDSNKQIAGYGPAVLEFGYDAELKRQKLVKGVEDAKASAGWG</sequence>
<evidence type="ECO:0000313" key="5">
    <source>
        <dbReference type="Proteomes" id="UP001167796"/>
    </source>
</evidence>
<evidence type="ECO:0008006" key="6">
    <source>
        <dbReference type="Google" id="ProtNLM"/>
    </source>
</evidence>
<accession>A0ABT9AJ61</accession>
<feature type="compositionally biased region" description="Basic and acidic residues" evidence="2">
    <location>
        <begin position="685"/>
        <end position="703"/>
    </location>
</feature>
<keyword evidence="3" id="KW-1133">Transmembrane helix</keyword>
<comment type="caution">
    <text evidence="4">The sequence shown here is derived from an EMBL/GenBank/DDBJ whole genome shotgun (WGS) entry which is preliminary data.</text>
</comment>
<keyword evidence="5" id="KW-1185">Reference proteome</keyword>
<feature type="coiled-coil region" evidence="1">
    <location>
        <begin position="14"/>
        <end position="101"/>
    </location>
</feature>
<reference evidence="4" key="1">
    <citation type="submission" date="2023-07" db="EMBL/GenBank/DDBJ databases">
        <authorList>
            <person name="Kim M.K."/>
        </authorList>
    </citation>
    <scope>NUCLEOTIDE SEQUENCE</scope>
    <source>
        <strain evidence="4">M29</strain>
    </source>
</reference>